<reference evidence="1 2" key="1">
    <citation type="submission" date="2016-10" db="EMBL/GenBank/DDBJ databases">
        <authorList>
            <person name="de Groot N.N."/>
        </authorList>
    </citation>
    <scope>NUCLEOTIDE SEQUENCE [LARGE SCALE GENOMIC DNA]</scope>
    <source>
        <strain evidence="2">DSM 938 / 37b4</strain>
    </source>
</reference>
<evidence type="ECO:0008006" key="3">
    <source>
        <dbReference type="Google" id="ProtNLM"/>
    </source>
</evidence>
<protein>
    <recommendedName>
        <fullName evidence="3">Helix-turn-helix domain-containing protein</fullName>
    </recommendedName>
</protein>
<sequence>MPSSQRKGPESARQRPEAIQLKITGEDTAKAVPTQAASPFAWLQAVAEVHGASRLTQSGLRPVDLYLAVWLAGRLDRVTMTARAGSDEWAAACGVHPQGARGAIKRLRDAGLLRVVGHEKHEGPGRPANIYAATVPGADGGAE</sequence>
<accession>A0A1G7H120</accession>
<dbReference type="RefSeq" id="WP_074553270.1">
    <property type="nucleotide sequence ID" value="NZ_CP061202.1"/>
</dbReference>
<dbReference type="Proteomes" id="UP000183812">
    <property type="component" value="Unassembled WGS sequence"/>
</dbReference>
<evidence type="ECO:0000313" key="1">
    <source>
        <dbReference type="EMBL" id="SDE94003.1"/>
    </source>
</evidence>
<proteinExistence type="predicted"/>
<dbReference type="EMBL" id="FNAY01000005">
    <property type="protein sequence ID" value="SDE94003.1"/>
    <property type="molecule type" value="Genomic_DNA"/>
</dbReference>
<dbReference type="AlphaFoldDB" id="A0A1G7H120"/>
<gene>
    <name evidence="1" type="ORF">SAMN04244550_01365</name>
</gene>
<organism evidence="1 2">
    <name type="scientific">Rhodobacter capsulatus</name>
    <name type="common">Rhodopseudomonas capsulata</name>
    <dbReference type="NCBI Taxonomy" id="1061"/>
    <lineage>
        <taxon>Bacteria</taxon>
        <taxon>Pseudomonadati</taxon>
        <taxon>Pseudomonadota</taxon>
        <taxon>Alphaproteobacteria</taxon>
        <taxon>Rhodobacterales</taxon>
        <taxon>Rhodobacter group</taxon>
        <taxon>Rhodobacter</taxon>
    </lineage>
</organism>
<evidence type="ECO:0000313" key="2">
    <source>
        <dbReference type="Proteomes" id="UP000183812"/>
    </source>
</evidence>
<name>A0A1G7H120_RHOCA</name>